<dbReference type="PANTHER" id="PTHR10414:SF37">
    <property type="entry name" value="BB IN A BOXCAR, ISOFORM C"/>
    <property type="match status" value="1"/>
</dbReference>
<name>A0A409XRT2_PSICY</name>
<organism evidence="14 15">
    <name type="scientific">Psilocybe cyanescens</name>
    <dbReference type="NCBI Taxonomy" id="93625"/>
    <lineage>
        <taxon>Eukaryota</taxon>
        <taxon>Fungi</taxon>
        <taxon>Dikarya</taxon>
        <taxon>Basidiomycota</taxon>
        <taxon>Agaricomycotina</taxon>
        <taxon>Agaricomycetes</taxon>
        <taxon>Agaricomycetidae</taxon>
        <taxon>Agaricales</taxon>
        <taxon>Agaricineae</taxon>
        <taxon>Strophariaceae</taxon>
        <taxon>Psilocybe</taxon>
    </lineage>
</organism>
<keyword evidence="5 13" id="KW-0812">Transmembrane</keyword>
<evidence type="ECO:0000256" key="1">
    <source>
        <dbReference type="ARBA" id="ARBA00001946"/>
    </source>
</evidence>
<dbReference type="FunCoup" id="A0A409XRT2">
    <property type="interactions" value="262"/>
</dbReference>
<evidence type="ECO:0000256" key="11">
    <source>
        <dbReference type="RuleBase" id="RU003750"/>
    </source>
</evidence>
<proteinExistence type="inferred from homology"/>
<comment type="catalytic activity">
    <reaction evidence="10">
        <text>CDP-N,N-dimethylethanolamine + a 1,2-diacyl-sn-glycerol = a 1,2-diacyl-sn-glycero-3-phospho-N,N-dimethylethanolamine + CMP + H(+)</text>
        <dbReference type="Rhea" id="RHEA:33775"/>
        <dbReference type="ChEBI" id="CHEBI:15378"/>
        <dbReference type="ChEBI" id="CHEBI:17815"/>
        <dbReference type="ChEBI" id="CHEBI:60377"/>
        <dbReference type="ChEBI" id="CHEBI:64572"/>
        <dbReference type="ChEBI" id="CHEBI:65117"/>
    </reaction>
    <physiologicalReaction direction="left-to-right" evidence="10">
        <dbReference type="Rhea" id="RHEA:33776"/>
    </physiologicalReaction>
</comment>
<dbReference type="GO" id="GO:0012505">
    <property type="term" value="C:endomembrane system"/>
    <property type="evidence" value="ECO:0007669"/>
    <property type="project" value="UniProtKB-SubCell"/>
</dbReference>
<dbReference type="GO" id="GO:0016020">
    <property type="term" value="C:membrane"/>
    <property type="evidence" value="ECO:0007669"/>
    <property type="project" value="InterPro"/>
</dbReference>
<comment type="cofactor">
    <cofactor evidence="1">
        <name>Mg(2+)</name>
        <dbReference type="ChEBI" id="CHEBI:18420"/>
    </cofactor>
</comment>
<dbReference type="PANTHER" id="PTHR10414">
    <property type="entry name" value="ETHANOLAMINEPHOSPHOTRANSFERASE"/>
    <property type="match status" value="1"/>
</dbReference>
<feature type="transmembrane region" description="Helical" evidence="13">
    <location>
        <begin position="343"/>
        <end position="362"/>
    </location>
</feature>
<keyword evidence="6 13" id="KW-1133">Transmembrane helix</keyword>
<evidence type="ECO:0000313" key="14">
    <source>
        <dbReference type="EMBL" id="PPQ93424.1"/>
    </source>
</evidence>
<dbReference type="InterPro" id="IPR043130">
    <property type="entry name" value="CDP-OH_PTrfase_TM_dom"/>
</dbReference>
<gene>
    <name evidence="14" type="ORF">CVT25_004496</name>
</gene>
<dbReference type="EMBL" id="NHYD01000753">
    <property type="protein sequence ID" value="PPQ93424.1"/>
    <property type="molecule type" value="Genomic_DNA"/>
</dbReference>
<evidence type="ECO:0000256" key="7">
    <source>
        <dbReference type="ARBA" id="ARBA00023136"/>
    </source>
</evidence>
<dbReference type="Gene3D" id="1.20.120.1760">
    <property type="match status" value="1"/>
</dbReference>
<dbReference type="InParanoid" id="A0A409XRT2"/>
<keyword evidence="4 11" id="KW-0808">Transferase</keyword>
<evidence type="ECO:0000256" key="2">
    <source>
        <dbReference type="ARBA" id="ARBA00004127"/>
    </source>
</evidence>
<dbReference type="InterPro" id="IPR014472">
    <property type="entry name" value="CHOPT"/>
</dbReference>
<dbReference type="FunFam" id="1.20.120.1760:FF:000012">
    <property type="entry name" value="sn-1,2-diacylglycerol cholinephosphotransferase"/>
    <property type="match status" value="1"/>
</dbReference>
<dbReference type="GO" id="GO:0004142">
    <property type="term" value="F:diacylglycerol cholinephosphotransferase activity"/>
    <property type="evidence" value="ECO:0007669"/>
    <property type="project" value="UniProtKB-EC"/>
</dbReference>
<comment type="subcellular location">
    <subcellularLocation>
        <location evidence="2">Endomembrane system</location>
        <topology evidence="2">Multi-pass membrane protein</topology>
    </subcellularLocation>
</comment>
<evidence type="ECO:0000256" key="10">
    <source>
        <dbReference type="ARBA" id="ARBA00051857"/>
    </source>
</evidence>
<dbReference type="STRING" id="93625.A0A409XRT2"/>
<comment type="pathway">
    <text evidence="8">Phospholipid metabolism; phosphatidylcholine biosynthesis; phosphatidylcholine from phosphocholine: step 2/2.</text>
</comment>
<evidence type="ECO:0000256" key="13">
    <source>
        <dbReference type="SAM" id="Phobius"/>
    </source>
</evidence>
<sequence length="444" mass="50003">MGRYIPQQNLENLKKYAYNGVDKSLLSRYVLNPFWTWFVTLWPLNVAPNTITLTGLSIVFLNFFTLIYYDPSYLTEKDGSPDQGPPQWMYFTWGISLFAYQTLDAIDGKQARRTGMAGPLGELFDHGCDALNTTLEVILASRALGLGRSWWTVASQIATLANFYLTTWEEYHTGQLFLGYFSGPVEGILMIVSIYFITGFYGPAFWDQGIWTFTHLNHLPLINRLPDLPLNESFMVFGAFGLTFNIITSYTNVRTALSLQSKSTTSKPQHSATPPLLLLLPFLFTSVLQILWLSHPKFNNSYIIDSPAFVPFLCAWGLQFAHMVGRMILAHVTKDTFPVWDWVWVWSFIGGVDANLPVFGIAPIIQRSQMHTTVFVWLTLLVSLGAYARFVTLVIGDITEFMGVACFTVRRRDASGVWRDAKDAQAEAKENGVVGGEGKGEKRA</sequence>
<keyword evidence="15" id="KW-1185">Reference proteome</keyword>
<comment type="caution">
    <text evidence="14">The sequence shown here is derived from an EMBL/GenBank/DDBJ whole genome shotgun (WGS) entry which is preliminary data.</text>
</comment>
<dbReference type="EC" id="2.7.8.2" evidence="9"/>
<accession>A0A409XRT2</accession>
<evidence type="ECO:0000256" key="6">
    <source>
        <dbReference type="ARBA" id="ARBA00022989"/>
    </source>
</evidence>
<dbReference type="InterPro" id="IPR000462">
    <property type="entry name" value="CDP-OH_P_trans"/>
</dbReference>
<feature type="transmembrane region" description="Helical" evidence="13">
    <location>
        <begin position="274"/>
        <end position="292"/>
    </location>
</feature>
<dbReference type="Proteomes" id="UP000283269">
    <property type="component" value="Unassembled WGS sequence"/>
</dbReference>
<feature type="transmembrane region" description="Helical" evidence="13">
    <location>
        <begin position="51"/>
        <end position="68"/>
    </location>
</feature>
<feature type="region of interest" description="Disordered" evidence="12">
    <location>
        <begin position="424"/>
        <end position="444"/>
    </location>
</feature>
<comment type="similarity">
    <text evidence="3 11">Belongs to the CDP-alcohol phosphatidyltransferase class-I family.</text>
</comment>
<feature type="transmembrane region" description="Helical" evidence="13">
    <location>
        <begin position="26"/>
        <end position="44"/>
    </location>
</feature>
<evidence type="ECO:0000256" key="3">
    <source>
        <dbReference type="ARBA" id="ARBA00010441"/>
    </source>
</evidence>
<evidence type="ECO:0000256" key="12">
    <source>
        <dbReference type="SAM" id="MobiDB-lite"/>
    </source>
</evidence>
<evidence type="ECO:0000256" key="5">
    <source>
        <dbReference type="ARBA" id="ARBA00022692"/>
    </source>
</evidence>
<dbReference type="Pfam" id="PF01066">
    <property type="entry name" value="CDP-OH_P_transf"/>
    <property type="match status" value="1"/>
</dbReference>
<keyword evidence="7 13" id="KW-0472">Membrane</keyword>
<feature type="transmembrane region" description="Helical" evidence="13">
    <location>
        <begin position="374"/>
        <end position="395"/>
    </location>
</feature>
<evidence type="ECO:0000256" key="9">
    <source>
        <dbReference type="ARBA" id="ARBA00038987"/>
    </source>
</evidence>
<dbReference type="PROSITE" id="PS00379">
    <property type="entry name" value="CDP_ALCOHOL_P_TRANSF"/>
    <property type="match status" value="1"/>
</dbReference>
<evidence type="ECO:0000313" key="15">
    <source>
        <dbReference type="Proteomes" id="UP000283269"/>
    </source>
</evidence>
<evidence type="ECO:0000256" key="4">
    <source>
        <dbReference type="ARBA" id="ARBA00022679"/>
    </source>
</evidence>
<dbReference type="OrthoDB" id="196717at2759"/>
<feature type="transmembrane region" description="Helical" evidence="13">
    <location>
        <begin position="234"/>
        <end position="253"/>
    </location>
</feature>
<evidence type="ECO:0000256" key="8">
    <source>
        <dbReference type="ARBA" id="ARBA00037890"/>
    </source>
</evidence>
<dbReference type="AlphaFoldDB" id="A0A409XRT2"/>
<feature type="transmembrane region" description="Helical" evidence="13">
    <location>
        <begin position="187"/>
        <end position="206"/>
    </location>
</feature>
<reference evidence="14 15" key="1">
    <citation type="journal article" date="2018" name="Evol. Lett.">
        <title>Horizontal gene cluster transfer increased hallucinogenic mushroom diversity.</title>
        <authorList>
            <person name="Reynolds H.T."/>
            <person name="Vijayakumar V."/>
            <person name="Gluck-Thaler E."/>
            <person name="Korotkin H.B."/>
            <person name="Matheny P.B."/>
            <person name="Slot J.C."/>
        </authorList>
    </citation>
    <scope>NUCLEOTIDE SEQUENCE [LARGE SCALE GENOMIC DNA]</scope>
    <source>
        <strain evidence="14 15">2631</strain>
    </source>
</reference>
<protein>
    <recommendedName>
        <fullName evidence="9">diacylglycerol cholinephosphotransferase</fullName>
        <ecNumber evidence="9">2.7.8.2</ecNumber>
    </recommendedName>
</protein>
<dbReference type="InterPro" id="IPR048254">
    <property type="entry name" value="CDP_ALCOHOL_P_TRANSF_CS"/>
</dbReference>
<dbReference type="PIRSF" id="PIRSF015665">
    <property type="entry name" value="CHOPT"/>
    <property type="match status" value="1"/>
</dbReference>